<gene>
    <name evidence="1" type="ORF">F2Z25_04920</name>
</gene>
<reference evidence="1 2" key="1">
    <citation type="journal article" date="2019" name="Nat. Med.">
        <title>A library of human gut bacterial isolates paired with longitudinal multiomics data enables mechanistic microbiome research.</title>
        <authorList>
            <person name="Poyet M."/>
            <person name="Groussin M."/>
            <person name="Gibbons S.M."/>
            <person name="Avila-Pacheco J."/>
            <person name="Jiang X."/>
            <person name="Kearney S.M."/>
            <person name="Perrotta A.R."/>
            <person name="Berdy B."/>
            <person name="Zhao S."/>
            <person name="Lieberman T.D."/>
            <person name="Swanson P.K."/>
            <person name="Smith M."/>
            <person name="Roesemann S."/>
            <person name="Alexander J.E."/>
            <person name="Rich S.A."/>
            <person name="Livny J."/>
            <person name="Vlamakis H."/>
            <person name="Clish C."/>
            <person name="Bullock K."/>
            <person name="Deik A."/>
            <person name="Scott J."/>
            <person name="Pierce K.A."/>
            <person name="Xavier R.J."/>
            <person name="Alm E.J."/>
        </authorList>
    </citation>
    <scope>NUCLEOTIDE SEQUENCE [LARGE SCALE GENOMIC DNA]</scope>
    <source>
        <strain evidence="1 2">BIOML-A1</strain>
    </source>
</reference>
<proteinExistence type="predicted"/>
<accession>A0A5M5XKZ7</accession>
<name>A0A5M5XKZ7_BACFG</name>
<comment type="caution">
    <text evidence="1">The sequence shown here is derived from an EMBL/GenBank/DDBJ whole genome shotgun (WGS) entry which is preliminary data.</text>
</comment>
<dbReference type="Proteomes" id="UP000429838">
    <property type="component" value="Unassembled WGS sequence"/>
</dbReference>
<organism evidence="1 2">
    <name type="scientific">Bacteroides fragilis</name>
    <dbReference type="NCBI Taxonomy" id="817"/>
    <lineage>
        <taxon>Bacteria</taxon>
        <taxon>Pseudomonadati</taxon>
        <taxon>Bacteroidota</taxon>
        <taxon>Bacteroidia</taxon>
        <taxon>Bacteroidales</taxon>
        <taxon>Bacteroidaceae</taxon>
        <taxon>Bacteroides</taxon>
    </lineage>
</organism>
<evidence type="ECO:0000313" key="2">
    <source>
        <dbReference type="Proteomes" id="UP000429838"/>
    </source>
</evidence>
<evidence type="ECO:0000313" key="1">
    <source>
        <dbReference type="EMBL" id="KAA5209500.1"/>
    </source>
</evidence>
<dbReference type="AlphaFoldDB" id="A0A5M5XKZ7"/>
<protein>
    <submittedName>
        <fullName evidence="1">Uncharacterized protein</fullName>
    </submittedName>
</protein>
<dbReference type="EMBL" id="VWAQ01000003">
    <property type="protein sequence ID" value="KAA5209500.1"/>
    <property type="molecule type" value="Genomic_DNA"/>
</dbReference>
<sequence>MKDLDNSINKKKLLQALNFIEELNWLVESKSSNSIKEMLYLLQKVVNSQDIISEQSVSNISALVGCLPNLFLDLDLFKTNADIAEFADAVLKIKISRFEKKSRFEIIGIVVCEVPKLKENELTSLVIALNELTNNSDELKRVKQNKVSDNFSWNETIQYLNKCHEK</sequence>